<evidence type="ECO:0000259" key="2">
    <source>
        <dbReference type="SMART" id="SM00245"/>
    </source>
</evidence>
<comment type="caution">
    <text evidence="3">The sequence shown here is derived from an EMBL/GenBank/DDBJ whole genome shotgun (WGS) entry which is preliminary data.</text>
</comment>
<organism evidence="3 4">
    <name type="scientific">Flavobacterium humi</name>
    <dbReference type="NCBI Taxonomy" id="2562683"/>
    <lineage>
        <taxon>Bacteria</taxon>
        <taxon>Pseudomonadati</taxon>
        <taxon>Bacteroidota</taxon>
        <taxon>Flavobacteriia</taxon>
        <taxon>Flavobacteriales</taxon>
        <taxon>Flavobacteriaceae</taxon>
        <taxon>Flavobacterium</taxon>
    </lineage>
</organism>
<reference evidence="3 4" key="1">
    <citation type="submission" date="2019-04" db="EMBL/GenBank/DDBJ databases">
        <title>Flavobacterium sp. strain DS2-A Genome sequencing and assembly.</title>
        <authorList>
            <person name="Kim I."/>
        </authorList>
    </citation>
    <scope>NUCLEOTIDE SEQUENCE [LARGE SCALE GENOMIC DNA]</scope>
    <source>
        <strain evidence="3 4">DS2-A</strain>
    </source>
</reference>
<dbReference type="SMART" id="SM00245">
    <property type="entry name" value="TSPc"/>
    <property type="match status" value="1"/>
</dbReference>
<dbReference type="GO" id="GO:0008236">
    <property type="term" value="F:serine-type peptidase activity"/>
    <property type="evidence" value="ECO:0007669"/>
    <property type="project" value="InterPro"/>
</dbReference>
<dbReference type="SUPFAM" id="SSF52096">
    <property type="entry name" value="ClpP/crotonase"/>
    <property type="match status" value="1"/>
</dbReference>
<dbReference type="InterPro" id="IPR029045">
    <property type="entry name" value="ClpP/crotonase-like_dom_sf"/>
</dbReference>
<proteinExistence type="predicted"/>
<keyword evidence="4" id="KW-1185">Reference proteome</keyword>
<gene>
    <name evidence="3" type="ORF">E4635_08350</name>
</gene>
<name>A0A4Z0L9Y3_9FLAO</name>
<evidence type="ECO:0000313" key="4">
    <source>
        <dbReference type="Proteomes" id="UP000297407"/>
    </source>
</evidence>
<dbReference type="RefSeq" id="WP_135526181.1">
    <property type="nucleotide sequence ID" value="NZ_SRLH01000004.1"/>
</dbReference>
<dbReference type="AlphaFoldDB" id="A0A4Z0L9Y3"/>
<dbReference type="EMBL" id="SRLH01000004">
    <property type="protein sequence ID" value="TGD58009.1"/>
    <property type="molecule type" value="Genomic_DNA"/>
</dbReference>
<dbReference type="PANTHER" id="PTHR32060:SF22">
    <property type="entry name" value="CARBOXYL-TERMINAL-PROCESSING PEPTIDASE 3, CHLOROPLASTIC"/>
    <property type="match status" value="1"/>
</dbReference>
<sequence length="551" mass="63567">MKIYFLLFFSVLIGSQTCLAQEKLTETEKLICTAKIWGFLKYYHPKVANGKYDWDTQLFEILPKIEKAQDKTALSSVFSQWIASLGEISRCNSCGTDSKKEYFTKNFDLNWTQDRNLFSDEVCKKLKDIEENRFQGKQHYVSTINNVGNIQIENEPEYKNFDWNNKNLRILSLFRYWNTIEYFFPYKYQTDQKWDLVLTEMLPKFLHPENKEEYHLCMLELVVKINDSHGFFITPETNDYFGLKWLPADFSIIDDKAIVTKFYNDSLAQKDDLRIGDVITKVDGKPISQILEKNYKYINASNASSKLNNAKYAIFNGSTDTVKIEYIRNGTTESKTVNRYFFKDFKYKFSWGKDKWKILDGNIGYVNMGTVTNKEIPKMMEDLKNTKGTIFDIRNYPNGTLYQIANYINPTKADFYKKIIPDLSYPGKFIWGESGKCGNNRHEKYTGKIIVLVNGQTQSHAEFTTMGFQANKNAMVIGSQTSGADGNISRFELVGGFKTMMSGIGIFYPDGKETQRVGIVPNIEVKPTILGIQKGQDEVLDKAIEVINTKS</sequence>
<dbReference type="Gene3D" id="3.30.750.44">
    <property type="match status" value="1"/>
</dbReference>
<keyword evidence="1" id="KW-0732">Signal</keyword>
<dbReference type="Gene3D" id="2.30.42.10">
    <property type="match status" value="1"/>
</dbReference>
<dbReference type="Gene3D" id="3.90.226.10">
    <property type="entry name" value="2-enoyl-CoA Hydratase, Chain A, domain 1"/>
    <property type="match status" value="1"/>
</dbReference>
<dbReference type="SUPFAM" id="SSF50156">
    <property type="entry name" value="PDZ domain-like"/>
    <property type="match status" value="1"/>
</dbReference>
<dbReference type="Pfam" id="PF03572">
    <property type="entry name" value="Peptidase_S41"/>
    <property type="match status" value="1"/>
</dbReference>
<dbReference type="CDD" id="cd07562">
    <property type="entry name" value="Peptidase_S41_TRI"/>
    <property type="match status" value="1"/>
</dbReference>
<protein>
    <submittedName>
        <fullName evidence="3">Peptidase S41</fullName>
    </submittedName>
</protein>
<evidence type="ECO:0000313" key="3">
    <source>
        <dbReference type="EMBL" id="TGD58009.1"/>
    </source>
</evidence>
<dbReference type="PANTHER" id="PTHR32060">
    <property type="entry name" value="TAIL-SPECIFIC PROTEASE"/>
    <property type="match status" value="1"/>
</dbReference>
<dbReference type="InterPro" id="IPR005151">
    <property type="entry name" value="Tail-specific_protease"/>
</dbReference>
<evidence type="ECO:0000256" key="1">
    <source>
        <dbReference type="SAM" id="SignalP"/>
    </source>
</evidence>
<feature type="domain" description="Tail specific protease" evidence="2">
    <location>
        <begin position="310"/>
        <end position="526"/>
    </location>
</feature>
<dbReference type="InterPro" id="IPR036034">
    <property type="entry name" value="PDZ_sf"/>
</dbReference>
<feature type="signal peptide" evidence="1">
    <location>
        <begin position="1"/>
        <end position="20"/>
    </location>
</feature>
<feature type="chain" id="PRO_5021227183" evidence="1">
    <location>
        <begin position="21"/>
        <end position="551"/>
    </location>
</feature>
<dbReference type="GO" id="GO:0004175">
    <property type="term" value="F:endopeptidase activity"/>
    <property type="evidence" value="ECO:0007669"/>
    <property type="project" value="TreeGrafter"/>
</dbReference>
<accession>A0A4Z0L9Y3</accession>
<dbReference type="GO" id="GO:0006508">
    <property type="term" value="P:proteolysis"/>
    <property type="evidence" value="ECO:0007669"/>
    <property type="project" value="InterPro"/>
</dbReference>
<dbReference type="OrthoDB" id="5379939at2"/>
<dbReference type="Proteomes" id="UP000297407">
    <property type="component" value="Unassembled WGS sequence"/>
</dbReference>